<organism evidence="1">
    <name type="scientific">hydrocarbon metagenome</name>
    <dbReference type="NCBI Taxonomy" id="938273"/>
    <lineage>
        <taxon>unclassified sequences</taxon>
        <taxon>metagenomes</taxon>
        <taxon>ecological metagenomes</taxon>
    </lineage>
</organism>
<dbReference type="EMBL" id="LNQE01000886">
    <property type="protein sequence ID" value="KUG23815.1"/>
    <property type="molecule type" value="Genomic_DNA"/>
</dbReference>
<sequence length="62" mass="6984">MENKLELAIKTIYDALTTTWEDNGNIIADAVRDSVIQNLSTITGKSFEEIEKKIENIVEDAQ</sequence>
<gene>
    <name evidence="1" type="ORF">ASZ90_006411</name>
</gene>
<protein>
    <submittedName>
        <fullName evidence="1">Uncharacterized protein</fullName>
    </submittedName>
</protein>
<dbReference type="AlphaFoldDB" id="A0A0W8FSH3"/>
<evidence type="ECO:0000313" key="1">
    <source>
        <dbReference type="EMBL" id="KUG23815.1"/>
    </source>
</evidence>
<proteinExistence type="predicted"/>
<reference evidence="1" key="1">
    <citation type="journal article" date="2015" name="Proc. Natl. Acad. Sci. U.S.A.">
        <title>Networks of energetic and metabolic interactions define dynamics in microbial communities.</title>
        <authorList>
            <person name="Embree M."/>
            <person name="Liu J.K."/>
            <person name="Al-Bassam M.M."/>
            <person name="Zengler K."/>
        </authorList>
    </citation>
    <scope>NUCLEOTIDE SEQUENCE</scope>
</reference>
<accession>A0A0W8FSH3</accession>
<comment type="caution">
    <text evidence="1">The sequence shown here is derived from an EMBL/GenBank/DDBJ whole genome shotgun (WGS) entry which is preliminary data.</text>
</comment>
<name>A0A0W8FSH3_9ZZZZ</name>